<reference evidence="1" key="1">
    <citation type="submission" date="2015-04" db="EMBL/GenBank/DDBJ databases">
        <authorList>
            <person name="Syromyatnikov M.Y."/>
            <person name="Popov V.N."/>
        </authorList>
    </citation>
    <scope>NUCLEOTIDE SEQUENCE</scope>
    <source>
        <strain evidence="1">MO-1</strain>
    </source>
</reference>
<organism evidence="1">
    <name type="scientific">Magnetococcus massalia (strain MO-1)</name>
    <dbReference type="NCBI Taxonomy" id="451514"/>
    <lineage>
        <taxon>Bacteria</taxon>
        <taxon>Pseudomonadati</taxon>
        <taxon>Pseudomonadota</taxon>
        <taxon>Magnetococcia</taxon>
        <taxon>Magnetococcales</taxon>
        <taxon>Magnetococcaceae</taxon>
        <taxon>Magnetococcus</taxon>
    </lineage>
</organism>
<protein>
    <submittedName>
        <fullName evidence="1">Uncharacterized protein</fullName>
    </submittedName>
</protein>
<dbReference type="EMBL" id="LO017727">
    <property type="protein sequence ID" value="CRH04322.1"/>
    <property type="molecule type" value="Genomic_DNA"/>
</dbReference>
<accession>A0A1S7LC68</accession>
<evidence type="ECO:0000313" key="1">
    <source>
        <dbReference type="EMBL" id="CRH04322.1"/>
    </source>
</evidence>
<sequence>MGQIKILWIGGHALANEIELTGFLHMSQLLFTHVGGVARPGWRVGCAPGVLMLFLTTSNIMIKMLYIGDKKDRLSGAWVIILRYFPGLLRRVFLTYS</sequence>
<name>A0A1S7LC68_MAGMO</name>
<gene>
    <name evidence="1" type="ORF">MAGMO_0107</name>
</gene>
<proteinExistence type="predicted"/>
<dbReference type="AlphaFoldDB" id="A0A1S7LC68"/>